<accession>A0A7S9L3F0</accession>
<keyword evidence="4 10" id="KW-0812">Transmembrane</keyword>
<feature type="domain" description="TonB-dependent receptor plug" evidence="13">
    <location>
        <begin position="233"/>
        <end position="327"/>
    </location>
</feature>
<dbReference type="PROSITE" id="PS52016">
    <property type="entry name" value="TONB_DEPENDENT_REC_3"/>
    <property type="match status" value="1"/>
</dbReference>
<comment type="subcellular location">
    <subcellularLocation>
        <location evidence="1 10">Cell outer membrane</location>
        <topology evidence="1 10">Multi-pass membrane protein</topology>
    </subcellularLocation>
</comment>
<dbReference type="InterPro" id="IPR039426">
    <property type="entry name" value="TonB-dep_rcpt-like"/>
</dbReference>
<evidence type="ECO:0000256" key="3">
    <source>
        <dbReference type="ARBA" id="ARBA00022452"/>
    </source>
</evidence>
<evidence type="ECO:0000256" key="1">
    <source>
        <dbReference type="ARBA" id="ARBA00004571"/>
    </source>
</evidence>
<dbReference type="SUPFAM" id="SSF49464">
    <property type="entry name" value="Carboxypeptidase regulatory domain-like"/>
    <property type="match status" value="1"/>
</dbReference>
<dbReference type="KEGG" id="pex:IZT61_05180"/>
<dbReference type="InterPro" id="IPR008969">
    <property type="entry name" value="CarboxyPept-like_regulatory"/>
</dbReference>
<dbReference type="InterPro" id="IPR036163">
    <property type="entry name" value="HMA_dom_sf"/>
</dbReference>
<dbReference type="GO" id="GO:0046872">
    <property type="term" value="F:metal ion binding"/>
    <property type="evidence" value="ECO:0007669"/>
    <property type="project" value="InterPro"/>
</dbReference>
<dbReference type="SUPFAM" id="SSF55008">
    <property type="entry name" value="HMA, heavy metal-associated domain"/>
    <property type="match status" value="1"/>
</dbReference>
<evidence type="ECO:0000313" key="14">
    <source>
        <dbReference type="EMBL" id="QPH41787.1"/>
    </source>
</evidence>
<evidence type="ECO:0000256" key="6">
    <source>
        <dbReference type="ARBA" id="ARBA00023077"/>
    </source>
</evidence>
<dbReference type="Pfam" id="PF00593">
    <property type="entry name" value="TonB_dep_Rec_b-barrel"/>
    <property type="match status" value="1"/>
</dbReference>
<dbReference type="Pfam" id="PF13715">
    <property type="entry name" value="CarbopepD_reg_2"/>
    <property type="match status" value="1"/>
</dbReference>
<keyword evidence="9 10" id="KW-0998">Cell outer membrane</keyword>
<dbReference type="Pfam" id="PF07715">
    <property type="entry name" value="Plug"/>
    <property type="match status" value="1"/>
</dbReference>
<proteinExistence type="inferred from homology"/>
<evidence type="ECO:0000256" key="4">
    <source>
        <dbReference type="ARBA" id="ARBA00022692"/>
    </source>
</evidence>
<keyword evidence="6 11" id="KW-0798">TonB box</keyword>
<dbReference type="SUPFAM" id="SSF56935">
    <property type="entry name" value="Porins"/>
    <property type="match status" value="1"/>
</dbReference>
<evidence type="ECO:0000256" key="8">
    <source>
        <dbReference type="ARBA" id="ARBA00023170"/>
    </source>
</evidence>
<evidence type="ECO:0000256" key="2">
    <source>
        <dbReference type="ARBA" id="ARBA00022448"/>
    </source>
</evidence>
<dbReference type="GO" id="GO:0009279">
    <property type="term" value="C:cell outer membrane"/>
    <property type="evidence" value="ECO:0007669"/>
    <property type="project" value="UniProtKB-SubCell"/>
</dbReference>
<dbReference type="PANTHER" id="PTHR30069:SF29">
    <property type="entry name" value="HEMOGLOBIN AND HEMOGLOBIN-HAPTOGLOBIN-BINDING PROTEIN 1-RELATED"/>
    <property type="match status" value="1"/>
</dbReference>
<dbReference type="InterPro" id="IPR036942">
    <property type="entry name" value="Beta-barrel_TonB_sf"/>
</dbReference>
<keyword evidence="2 10" id="KW-0813">Transport</keyword>
<keyword evidence="8 14" id="KW-0675">Receptor</keyword>
<keyword evidence="7 10" id="KW-0472">Membrane</keyword>
<dbReference type="GO" id="GO:0015344">
    <property type="term" value="F:siderophore uptake transmembrane transporter activity"/>
    <property type="evidence" value="ECO:0007669"/>
    <property type="project" value="TreeGrafter"/>
</dbReference>
<dbReference type="PANTHER" id="PTHR30069">
    <property type="entry name" value="TONB-DEPENDENT OUTER MEMBRANE RECEPTOR"/>
    <property type="match status" value="1"/>
</dbReference>
<keyword evidence="5" id="KW-0732">Signal</keyword>
<gene>
    <name evidence="14" type="ORF">IZT61_05180</name>
</gene>
<dbReference type="Gene3D" id="3.30.70.100">
    <property type="match status" value="1"/>
</dbReference>
<protein>
    <submittedName>
        <fullName evidence="14">TonB-dependent receptor</fullName>
    </submittedName>
</protein>
<evidence type="ECO:0000256" key="9">
    <source>
        <dbReference type="ARBA" id="ARBA00023237"/>
    </source>
</evidence>
<evidence type="ECO:0000256" key="7">
    <source>
        <dbReference type="ARBA" id="ARBA00023136"/>
    </source>
</evidence>
<feature type="domain" description="TonB-dependent receptor-like beta-barrel" evidence="12">
    <location>
        <begin position="402"/>
        <end position="805"/>
    </location>
</feature>
<keyword evidence="15" id="KW-1185">Reference proteome</keyword>
<dbReference type="InterPro" id="IPR037066">
    <property type="entry name" value="Plug_dom_sf"/>
</dbReference>
<comment type="similarity">
    <text evidence="10 11">Belongs to the TonB-dependent receptor family.</text>
</comment>
<dbReference type="InterPro" id="IPR012910">
    <property type="entry name" value="Plug_dom"/>
</dbReference>
<dbReference type="Gene3D" id="2.40.170.20">
    <property type="entry name" value="TonB-dependent receptor, beta-barrel domain"/>
    <property type="match status" value="1"/>
</dbReference>
<evidence type="ECO:0000256" key="5">
    <source>
        <dbReference type="ARBA" id="ARBA00022729"/>
    </source>
</evidence>
<evidence type="ECO:0000259" key="12">
    <source>
        <dbReference type="Pfam" id="PF00593"/>
    </source>
</evidence>
<dbReference type="InterPro" id="IPR000531">
    <property type="entry name" value="Beta-barrel_TonB"/>
</dbReference>
<reference evidence="14 15" key="1">
    <citation type="submission" date="2020-11" db="EMBL/GenBank/DDBJ databases">
        <title>Pedobacter endophytica, an endophytic bacteria isolated form Carex pumila.</title>
        <authorList>
            <person name="Peng Y."/>
            <person name="Jiang L."/>
            <person name="Lee J."/>
        </authorList>
    </citation>
    <scope>NUCLEOTIDE SEQUENCE [LARGE SCALE GENOMIC DNA]</scope>
    <source>
        <strain evidence="14 15">JBR3-12</strain>
    </source>
</reference>
<dbReference type="EMBL" id="CP064939">
    <property type="protein sequence ID" value="QPH41787.1"/>
    <property type="molecule type" value="Genomic_DNA"/>
</dbReference>
<evidence type="ECO:0000256" key="10">
    <source>
        <dbReference type="PROSITE-ProRule" id="PRU01360"/>
    </source>
</evidence>
<evidence type="ECO:0000313" key="15">
    <source>
        <dbReference type="Proteomes" id="UP000594759"/>
    </source>
</evidence>
<name>A0A7S9L3F0_9SPHI</name>
<evidence type="ECO:0000256" key="11">
    <source>
        <dbReference type="RuleBase" id="RU003357"/>
    </source>
</evidence>
<keyword evidence="3 10" id="KW-1134">Transmembrane beta strand</keyword>
<dbReference type="Proteomes" id="UP000594759">
    <property type="component" value="Chromosome"/>
</dbReference>
<dbReference type="Gene3D" id="2.170.130.10">
    <property type="entry name" value="TonB-dependent receptor, plug domain"/>
    <property type="match status" value="1"/>
</dbReference>
<sequence length="848" mass="94543">MLLVLAGLSNANAQKKNIITETFRVNGECIQCQNRIESALRSFGTDKASWSIETKMLTVSYDSTKLSKAKIEKRLADVGHDTEDFKADAKTYESLPSCCHYYRNNMPVSTGLTPNSSREQGADMQTIRGVILEESKQAGPVPLVGATIYCIGTNHISTTDSEGAFSLQCALPTQVAVSYVGYKPDTLNVNSTDDLKIILKPSSAANLNEVTVTGKNPTTYISSLSTLNTLNIGSMELTKAACCNLSESFETSPSVDVTYSDAVTGIKQIQLLGLSGNYTQITTENTPEIRGLAGSYGLTFIPGPWIEGIQVTKGTGSVVNGFESIAGQINVEELKPDKMDRLFVNAYANEAGRLETTTNLSQVINDNWSTALLLHANGVGTRNDNNDDGFLDIPKGRQLNVINRWQYANTKGVFAQFAIKALSDRRQAGQTDFDAATDKLTTNQYGVGIDVSQYGLSGKLGYIFPQQKYKSIGFIFSAHRYNNSSYYGLTSYNAKQNSVYANLIYQSIIGTTNHKFRTGLSFIDDRYNETYNIENFKRKEIVPGAFFEYTYAASDKFTAIGGLRFDYHNAYGLMTTPRLHLKYDFTPQTNLRFSVGSGFRTANIFAENSGLFASARQYSILNPTSNYGYGLSPEKAWNYGFNFVRKFKLNNRSGAFSFDAYRTSFTNQVVVDVDASPQEINFYNLKGKSFSNSLQAEFNYELIKKLDVRLAYRWLDVRTNYHGTVLEKPLIAKHRAFVNLAYEASKQWKFDLTTQWLSKKRLPYTGSNPSDKQLGLYSPAFVQMSAQVTKQFGDKWDVYVGAENLTNFKQQNPIVSADQPFSPYFDGSMVWGPIYGRMVYVGMRFRIK</sequence>
<dbReference type="AlphaFoldDB" id="A0A7S9L3F0"/>
<dbReference type="Gene3D" id="2.60.40.1120">
    <property type="entry name" value="Carboxypeptidase-like, regulatory domain"/>
    <property type="match status" value="1"/>
</dbReference>
<evidence type="ECO:0000259" key="13">
    <source>
        <dbReference type="Pfam" id="PF07715"/>
    </source>
</evidence>
<organism evidence="14 15">
    <name type="scientific">Pedobacter endophyticus</name>
    <dbReference type="NCBI Taxonomy" id="2789740"/>
    <lineage>
        <taxon>Bacteria</taxon>
        <taxon>Pseudomonadati</taxon>
        <taxon>Bacteroidota</taxon>
        <taxon>Sphingobacteriia</taxon>
        <taxon>Sphingobacteriales</taxon>
        <taxon>Sphingobacteriaceae</taxon>
        <taxon>Pedobacter</taxon>
    </lineage>
</organism>
<dbReference type="GO" id="GO:0044718">
    <property type="term" value="P:siderophore transmembrane transport"/>
    <property type="evidence" value="ECO:0007669"/>
    <property type="project" value="TreeGrafter"/>
</dbReference>